<dbReference type="EMBL" id="NBNE01006745">
    <property type="protein sequence ID" value="OWZ01579.1"/>
    <property type="molecule type" value="Genomic_DNA"/>
</dbReference>
<organism evidence="2 3">
    <name type="scientific">Phytophthora megakarya</name>
    <dbReference type="NCBI Taxonomy" id="4795"/>
    <lineage>
        <taxon>Eukaryota</taxon>
        <taxon>Sar</taxon>
        <taxon>Stramenopiles</taxon>
        <taxon>Oomycota</taxon>
        <taxon>Peronosporomycetes</taxon>
        <taxon>Peronosporales</taxon>
        <taxon>Peronosporaceae</taxon>
        <taxon>Phytophthora</taxon>
    </lineage>
</organism>
<feature type="transmembrane region" description="Helical" evidence="1">
    <location>
        <begin position="328"/>
        <end position="354"/>
    </location>
</feature>
<keyword evidence="1" id="KW-0472">Membrane</keyword>
<reference evidence="3" key="1">
    <citation type="submission" date="2017-03" db="EMBL/GenBank/DDBJ databases">
        <title>Phytopthora megakarya and P. palmivora, two closely related causual agents of cacao black pod achieved similar genome size and gene model numbers by different mechanisms.</title>
        <authorList>
            <person name="Ali S."/>
            <person name="Shao J."/>
            <person name="Larry D.J."/>
            <person name="Kronmiller B."/>
            <person name="Shen D."/>
            <person name="Strem M.D."/>
            <person name="Melnick R.L."/>
            <person name="Guiltinan M.J."/>
            <person name="Tyler B.M."/>
            <person name="Meinhardt L.W."/>
            <person name="Bailey B.A."/>
        </authorList>
    </citation>
    <scope>NUCLEOTIDE SEQUENCE [LARGE SCALE GENOMIC DNA]</scope>
    <source>
        <strain evidence="3">zdho120</strain>
    </source>
</reference>
<accession>A0A225V9C5</accession>
<proteinExistence type="predicted"/>
<dbReference type="AlphaFoldDB" id="A0A225V9C5"/>
<keyword evidence="1 2" id="KW-0812">Transmembrane</keyword>
<comment type="caution">
    <text evidence="2">The sequence shown here is derived from an EMBL/GenBank/DDBJ whole genome shotgun (WGS) entry which is preliminary data.</text>
</comment>
<dbReference type="Proteomes" id="UP000198211">
    <property type="component" value="Unassembled WGS sequence"/>
</dbReference>
<feature type="transmembrane region" description="Helical" evidence="1">
    <location>
        <begin position="298"/>
        <end position="316"/>
    </location>
</feature>
<keyword evidence="3" id="KW-1185">Reference proteome</keyword>
<dbReference type="STRING" id="4795.A0A225V9C5"/>
<feature type="transmembrane region" description="Helical" evidence="1">
    <location>
        <begin position="107"/>
        <end position="128"/>
    </location>
</feature>
<evidence type="ECO:0000313" key="2">
    <source>
        <dbReference type="EMBL" id="OWZ01579.1"/>
    </source>
</evidence>
<evidence type="ECO:0000313" key="3">
    <source>
        <dbReference type="Proteomes" id="UP000198211"/>
    </source>
</evidence>
<protein>
    <submittedName>
        <fullName evidence="2">Transmembrane protein</fullName>
    </submittedName>
</protein>
<name>A0A225V9C5_9STRA</name>
<evidence type="ECO:0000256" key="1">
    <source>
        <dbReference type="SAM" id="Phobius"/>
    </source>
</evidence>
<feature type="transmembrane region" description="Helical" evidence="1">
    <location>
        <begin position="193"/>
        <end position="215"/>
    </location>
</feature>
<dbReference type="OrthoDB" id="195226at2759"/>
<gene>
    <name evidence="2" type="ORF">PHMEG_00027000</name>
</gene>
<keyword evidence="1" id="KW-1133">Transmembrane helix</keyword>
<feature type="transmembrane region" description="Helical" evidence="1">
    <location>
        <begin position="140"/>
        <end position="159"/>
    </location>
</feature>
<sequence length="676" mass="76341">MKGQVVLPHEALDKDDAAYWSRQLVVPSRSRQASRFWLEKALVVTDGVQLYALMWQLSQPWPWPARWLEATRWTNAFTLDFFSFRATGAAMGSSFQSFCLWGEMSSYWVYALLWALVPWTGALTLQIAKRRWTRQGRSDFLLLSVTWENVLLQMLQLLYVPVGLAVLRLVNCNADGAVSVDPMGMTCGSVGHVAAVLTITCGLGGSFLLGLPWILCRRIRESLVHSSVEKHEEFMQGKEMEFMLGTSDSYLELYMPQFASFRRHSVEIPVHMCLLKLSLMFIFSILRSPPPSTKNQGMQGSLFFLIMASMAVFRTWRFPYRCVSTTSLALLVDWMLVANGVFVLLCANGVHSALTVSTSVTSSLTFLNLCFLVVISMMELRDVILFYVHPEIATKKKLHWPTNEHMKEIVENGLKVDSWVKAIHHAQGIILASHLVTPSMRSCEDLKAALDQVEHCYEEAAKNDHLLMGQLYEVSLDVHELYVDAVASSPFHRSGFPANELIDFSGVLQRRKDRQLLFSMQSQRILRKLHIARSWSRRAQPYASASVGWNQKRRATAIQRFLADESNCHQGDSAAADWKPVNSIFCLKQVDGNDSEFVVSVLAWSESLDLVKWCAMKDSRPEKSSQEQYFSLVTARKAGIRGKIVSCGYTDSSTAILHALDDSSVIQGDIFRSVLM</sequence>